<protein>
    <recommendedName>
        <fullName evidence="3">J domain-containing protein</fullName>
    </recommendedName>
</protein>
<reference evidence="4 6" key="1">
    <citation type="submission" date="2016-10" db="EMBL/GenBank/DDBJ databases">
        <authorList>
            <person name="Varghese N."/>
            <person name="Submissions S."/>
        </authorList>
    </citation>
    <scope>NUCLEOTIDE SEQUENCE [LARGE SCALE GENOMIC DNA]</scope>
    <source>
        <strain evidence="4 6">CGMCC 1.11215</strain>
    </source>
</reference>
<evidence type="ECO:0000313" key="7">
    <source>
        <dbReference type="Proteomes" id="UP000298252"/>
    </source>
</evidence>
<name>A0A4R8V4Y5_9MICO</name>
<dbReference type="PROSITE" id="PS50076">
    <property type="entry name" value="DNAJ_2"/>
    <property type="match status" value="1"/>
</dbReference>
<dbReference type="EMBL" id="SOFD01000027">
    <property type="protein sequence ID" value="TFB76663.1"/>
    <property type="molecule type" value="Genomic_DNA"/>
</dbReference>
<feature type="region of interest" description="Disordered" evidence="1">
    <location>
        <begin position="79"/>
        <end position="115"/>
    </location>
</feature>
<feature type="compositionally biased region" description="Low complexity" evidence="1">
    <location>
        <begin position="98"/>
        <end position="113"/>
    </location>
</feature>
<feature type="domain" description="J" evidence="3">
    <location>
        <begin position="5"/>
        <end position="76"/>
    </location>
</feature>
<dbReference type="SUPFAM" id="SSF46565">
    <property type="entry name" value="Chaperone J-domain"/>
    <property type="match status" value="1"/>
</dbReference>
<keyword evidence="2" id="KW-0472">Membrane</keyword>
<dbReference type="Gene3D" id="1.10.287.110">
    <property type="entry name" value="DnaJ domain"/>
    <property type="match status" value="1"/>
</dbReference>
<dbReference type="Proteomes" id="UP000298252">
    <property type="component" value="Unassembled WGS sequence"/>
</dbReference>
<dbReference type="InterPro" id="IPR001623">
    <property type="entry name" value="DnaJ_domain"/>
</dbReference>
<dbReference type="Pfam" id="PF00226">
    <property type="entry name" value="DnaJ"/>
    <property type="match status" value="1"/>
</dbReference>
<dbReference type="Proteomes" id="UP000199639">
    <property type="component" value="Unassembled WGS sequence"/>
</dbReference>
<dbReference type="InterPro" id="IPR036869">
    <property type="entry name" value="J_dom_sf"/>
</dbReference>
<dbReference type="RefSeq" id="WP_134505259.1">
    <property type="nucleotide sequence ID" value="NZ_FNIB01000014.1"/>
</dbReference>
<dbReference type="SMART" id="SM00271">
    <property type="entry name" value="DnaJ"/>
    <property type="match status" value="1"/>
</dbReference>
<evidence type="ECO:0000313" key="5">
    <source>
        <dbReference type="EMBL" id="TFB76663.1"/>
    </source>
</evidence>
<gene>
    <name evidence="5" type="ORF">E3O21_10945</name>
    <name evidence="4" type="ORF">SAMN05216368_1148</name>
</gene>
<dbReference type="CDD" id="cd06257">
    <property type="entry name" value="DnaJ"/>
    <property type="match status" value="1"/>
</dbReference>
<evidence type="ECO:0000259" key="3">
    <source>
        <dbReference type="PROSITE" id="PS50076"/>
    </source>
</evidence>
<organism evidence="4 6">
    <name type="scientific">Cryobacterium flavum</name>
    <dbReference type="NCBI Taxonomy" id="1424659"/>
    <lineage>
        <taxon>Bacteria</taxon>
        <taxon>Bacillati</taxon>
        <taxon>Actinomycetota</taxon>
        <taxon>Actinomycetes</taxon>
        <taxon>Micrococcales</taxon>
        <taxon>Microbacteriaceae</taxon>
        <taxon>Cryobacterium</taxon>
    </lineage>
</organism>
<accession>A0A4R8V4Y5</accession>
<evidence type="ECO:0000313" key="4">
    <source>
        <dbReference type="EMBL" id="SDO27441.1"/>
    </source>
</evidence>
<dbReference type="STRING" id="1424659.SAMN05216368_1148"/>
<sequence>MTPEAAAAILNVDVFASKAEVEKAFKRGARLSHPDRFAGGSPDQLKAASVEFIRIAEAKAVLLDWIAERAARAAAASQAAASQPSGWSTGQASAPSTPGWSSAEPSAGAGPSERPLSFDEYLAAREFMAWNQNPDSATATATSSRPGAEPGAREPAPIRRFRLWLAFGATLGTGAVILVAVMLVLAYVDGVGSESHSGSDIYSRVVQKQVAAEVTTASECTEGSRCWVWELTPQDDCAQATLGISLFSESKDELRSVTIFMQFTAGESIIVAVPAEADGEIYASIQQMRCSTG</sequence>
<dbReference type="EMBL" id="FNIB01000014">
    <property type="protein sequence ID" value="SDO27441.1"/>
    <property type="molecule type" value="Genomic_DNA"/>
</dbReference>
<keyword evidence="2" id="KW-0812">Transmembrane</keyword>
<feature type="compositionally biased region" description="Polar residues" evidence="1">
    <location>
        <begin position="84"/>
        <end position="96"/>
    </location>
</feature>
<reference evidence="5 7" key="2">
    <citation type="submission" date="2019-03" db="EMBL/GenBank/DDBJ databases">
        <title>Genomics of glacier-inhabiting Cryobacterium strains.</title>
        <authorList>
            <person name="Liu Q."/>
            <person name="Xin Y.-H."/>
        </authorList>
    </citation>
    <scope>NUCLEOTIDE SEQUENCE [LARGE SCALE GENOMIC DNA]</scope>
    <source>
        <strain evidence="5 7">Hh8</strain>
    </source>
</reference>
<evidence type="ECO:0000256" key="2">
    <source>
        <dbReference type="SAM" id="Phobius"/>
    </source>
</evidence>
<dbReference type="AlphaFoldDB" id="A0A4R8V4Y5"/>
<keyword evidence="2" id="KW-1133">Transmembrane helix</keyword>
<evidence type="ECO:0000256" key="1">
    <source>
        <dbReference type="SAM" id="MobiDB-lite"/>
    </source>
</evidence>
<proteinExistence type="predicted"/>
<feature type="transmembrane region" description="Helical" evidence="2">
    <location>
        <begin position="163"/>
        <end position="188"/>
    </location>
</feature>
<keyword evidence="7" id="KW-1185">Reference proteome</keyword>
<evidence type="ECO:0000313" key="6">
    <source>
        <dbReference type="Proteomes" id="UP000199639"/>
    </source>
</evidence>